<comment type="caution">
    <text evidence="2">The sequence shown here is derived from an EMBL/GenBank/DDBJ whole genome shotgun (WGS) entry which is preliminary data.</text>
</comment>
<reference evidence="2 3" key="1">
    <citation type="submission" date="2021-01" db="EMBL/GenBank/DDBJ databases">
        <title>Whole genome shotgun sequence of Actinoplanes humidus NBRC 14915.</title>
        <authorList>
            <person name="Komaki H."/>
            <person name="Tamura T."/>
        </authorList>
    </citation>
    <scope>NUCLEOTIDE SEQUENCE [LARGE SCALE GENOMIC DNA]</scope>
    <source>
        <strain evidence="2 3">NBRC 14915</strain>
    </source>
</reference>
<feature type="region of interest" description="Disordered" evidence="1">
    <location>
        <begin position="1"/>
        <end position="53"/>
    </location>
</feature>
<gene>
    <name evidence="2" type="ORF">Ahu01nite_090320</name>
</gene>
<evidence type="ECO:0000313" key="2">
    <source>
        <dbReference type="EMBL" id="GIE25930.1"/>
    </source>
</evidence>
<dbReference type="EMBL" id="BOMN01000130">
    <property type="protein sequence ID" value="GIE25930.1"/>
    <property type="molecule type" value="Genomic_DNA"/>
</dbReference>
<feature type="compositionally biased region" description="Basic and acidic residues" evidence="1">
    <location>
        <begin position="1"/>
        <end position="13"/>
    </location>
</feature>
<name>A0ABQ4A503_9ACTN</name>
<dbReference type="Proteomes" id="UP000603200">
    <property type="component" value="Unassembled WGS sequence"/>
</dbReference>
<evidence type="ECO:0000256" key="1">
    <source>
        <dbReference type="SAM" id="MobiDB-lite"/>
    </source>
</evidence>
<accession>A0ABQ4A503</accession>
<keyword evidence="3" id="KW-1185">Reference proteome</keyword>
<organism evidence="2 3">
    <name type="scientific">Winogradskya humida</name>
    <dbReference type="NCBI Taxonomy" id="113566"/>
    <lineage>
        <taxon>Bacteria</taxon>
        <taxon>Bacillati</taxon>
        <taxon>Actinomycetota</taxon>
        <taxon>Actinomycetes</taxon>
        <taxon>Micromonosporales</taxon>
        <taxon>Micromonosporaceae</taxon>
        <taxon>Winogradskya</taxon>
    </lineage>
</organism>
<sequence length="53" mass="5775">MSEFEAISKRPKGEQLVTRASPWGGLTESQEAPTVYGRVTDGAVSRAPEEPDR</sequence>
<protein>
    <submittedName>
        <fullName evidence="2">Uncharacterized protein</fullName>
    </submittedName>
</protein>
<evidence type="ECO:0000313" key="3">
    <source>
        <dbReference type="Proteomes" id="UP000603200"/>
    </source>
</evidence>
<proteinExistence type="predicted"/>